<evidence type="ECO:0000256" key="1">
    <source>
        <dbReference type="ARBA" id="ARBA00004496"/>
    </source>
</evidence>
<accession>A0A2N0UJY7</accession>
<dbReference type="PANTHER" id="PTHR35794:SF2">
    <property type="entry name" value="CELL DIVISION PROTEIN DIVIVA"/>
    <property type="match status" value="1"/>
</dbReference>
<evidence type="ECO:0000256" key="5">
    <source>
        <dbReference type="ARBA" id="ARBA00023054"/>
    </source>
</evidence>
<dbReference type="RefSeq" id="WP_101029611.1">
    <property type="nucleotide sequence ID" value="NZ_CABMMZ010000072.1"/>
</dbReference>
<evidence type="ECO:0000256" key="6">
    <source>
        <dbReference type="ARBA" id="ARBA00023306"/>
    </source>
</evidence>
<dbReference type="GO" id="GO:0005737">
    <property type="term" value="C:cytoplasm"/>
    <property type="evidence" value="ECO:0007669"/>
    <property type="project" value="UniProtKB-SubCell"/>
</dbReference>
<dbReference type="Gene3D" id="6.10.250.660">
    <property type="match status" value="1"/>
</dbReference>
<evidence type="ECO:0000313" key="8">
    <source>
        <dbReference type="EMBL" id="PKD27299.1"/>
    </source>
</evidence>
<dbReference type="Pfam" id="PF05103">
    <property type="entry name" value="DivIVA"/>
    <property type="match status" value="1"/>
</dbReference>
<keyword evidence="9" id="KW-1185">Reference proteome</keyword>
<keyword evidence="3" id="KW-0963">Cytoplasm</keyword>
<gene>
    <name evidence="8" type="primary">divIVA</name>
    <name evidence="8" type="ORF">RBATCC27255_01688</name>
</gene>
<feature type="region of interest" description="Disordered" evidence="7">
    <location>
        <begin position="146"/>
        <end position="182"/>
    </location>
</feature>
<evidence type="ECO:0000256" key="4">
    <source>
        <dbReference type="ARBA" id="ARBA00022618"/>
    </source>
</evidence>
<comment type="caution">
    <text evidence="8">The sequence shown here is derived from an EMBL/GenBank/DDBJ whole genome shotgun (WGS) entry which is preliminary data.</text>
</comment>
<dbReference type="InterPro" id="IPR019933">
    <property type="entry name" value="DivIVA_domain"/>
</dbReference>
<sequence length="225" mass="25232">MLTIDEIKNISFRKANLNNGYRAEDVDSFIDEVIVSFEQLKKEKTNLVHKIDVLATRVEQYRADEETVRNALLASQKVADACIREAKEKAAKIVRDAETKAQALLVDANNMTAAEKEHYLQLQSDAADLRNELISLYSKHIKSIDDLPSSSDVEASKAELDKKYPTEDMTAPAQPKAEEDVKIAVPSEIKAEPVEEPENDITAHAKRQSKFSHLKFGDNYDVTAD</sequence>
<comment type="subcellular location">
    <subcellularLocation>
        <location evidence="1">Cytoplasm</location>
    </subcellularLocation>
</comment>
<dbReference type="Proteomes" id="UP000233425">
    <property type="component" value="Unassembled WGS sequence"/>
</dbReference>
<evidence type="ECO:0000256" key="7">
    <source>
        <dbReference type="SAM" id="MobiDB-lite"/>
    </source>
</evidence>
<evidence type="ECO:0000256" key="3">
    <source>
        <dbReference type="ARBA" id="ARBA00022490"/>
    </source>
</evidence>
<dbReference type="GO" id="GO:0051301">
    <property type="term" value="P:cell division"/>
    <property type="evidence" value="ECO:0007669"/>
    <property type="project" value="UniProtKB-KW"/>
</dbReference>
<reference evidence="8" key="1">
    <citation type="journal article" date="2018" name="Environ. Microbiol.">
        <title>Sporulation capability and amylosome conservation among diverse human colonic and rumen isolates of the keystone starch-degrader Ruminococcus bromii.</title>
        <authorList>
            <person name="Mukhopadhya I."/>
            <person name="Morais S."/>
            <person name="Laverde-Gomez J."/>
            <person name="Sheridan P.O."/>
            <person name="Walker A.W."/>
            <person name="Kelly W."/>
            <person name="Klieve A.V."/>
            <person name="Ouwerkerk D."/>
            <person name="Duncan S.H."/>
            <person name="Louis P."/>
            <person name="Koropatkin N."/>
            <person name="Cockburn D."/>
            <person name="Kibler R."/>
            <person name="Cooper P.J."/>
            <person name="Sandoval C."/>
            <person name="Crost E."/>
            <person name="Juge N."/>
            <person name="Bayer E.A."/>
            <person name="Flint H.J."/>
        </authorList>
    </citation>
    <scope>NUCLEOTIDE SEQUENCE [LARGE SCALE GENOMIC DNA]</scope>
    <source>
        <strain evidence="8">ATCC 27255</strain>
    </source>
</reference>
<keyword evidence="5" id="KW-0175">Coiled coil</keyword>
<feature type="compositionally biased region" description="Basic and acidic residues" evidence="7">
    <location>
        <begin position="154"/>
        <end position="166"/>
    </location>
</feature>
<keyword evidence="4" id="KW-0132">Cell division</keyword>
<keyword evidence="6" id="KW-0131">Cell cycle</keyword>
<dbReference type="AlphaFoldDB" id="A0A2N0UJY7"/>
<evidence type="ECO:0000313" key="9">
    <source>
        <dbReference type="Proteomes" id="UP000233425"/>
    </source>
</evidence>
<protein>
    <submittedName>
        <fullName evidence="8">Minicell-associated protein DivIVA</fullName>
    </submittedName>
</protein>
<dbReference type="NCBIfam" id="TIGR03544">
    <property type="entry name" value="DivI1A_domain"/>
    <property type="match status" value="1"/>
</dbReference>
<name>A0A2N0UJY7_9FIRM</name>
<dbReference type="InterPro" id="IPR007793">
    <property type="entry name" value="DivIVA_fam"/>
</dbReference>
<dbReference type="EMBL" id="NNSR01000072">
    <property type="protein sequence ID" value="PKD27299.1"/>
    <property type="molecule type" value="Genomic_DNA"/>
</dbReference>
<evidence type="ECO:0000256" key="2">
    <source>
        <dbReference type="ARBA" id="ARBA00009008"/>
    </source>
</evidence>
<proteinExistence type="inferred from homology"/>
<comment type="similarity">
    <text evidence="2">Belongs to the DivIVA family.</text>
</comment>
<organism evidence="8 9">
    <name type="scientific">Ruminococcus bromii</name>
    <dbReference type="NCBI Taxonomy" id="40518"/>
    <lineage>
        <taxon>Bacteria</taxon>
        <taxon>Bacillati</taxon>
        <taxon>Bacillota</taxon>
        <taxon>Clostridia</taxon>
        <taxon>Eubacteriales</taxon>
        <taxon>Oscillospiraceae</taxon>
        <taxon>Ruminococcus</taxon>
    </lineage>
</organism>
<dbReference type="PANTHER" id="PTHR35794">
    <property type="entry name" value="CELL DIVISION PROTEIN DIVIVA"/>
    <property type="match status" value="1"/>
</dbReference>